<name>A0A5S4X2Q0_9BRAD</name>
<comment type="caution">
    <text evidence="2">The sequence shown here is derived from an EMBL/GenBank/DDBJ whole genome shotgun (WGS) entry which is preliminary data.</text>
</comment>
<gene>
    <name evidence="2" type="ORF">FXB38_05240</name>
</gene>
<dbReference type="RefSeq" id="WP_148749709.1">
    <property type="nucleotide sequence ID" value="NZ_VSSR01000009.1"/>
</dbReference>
<evidence type="ECO:0000256" key="1">
    <source>
        <dbReference type="SAM" id="MobiDB-lite"/>
    </source>
</evidence>
<dbReference type="EMBL" id="VSSR01000009">
    <property type="protein sequence ID" value="TYL87207.1"/>
    <property type="molecule type" value="Genomic_DNA"/>
</dbReference>
<dbReference type="OrthoDB" id="8256589at2"/>
<dbReference type="AlphaFoldDB" id="A0A5S4X2Q0"/>
<evidence type="ECO:0000313" key="3">
    <source>
        <dbReference type="Proteomes" id="UP000324853"/>
    </source>
</evidence>
<keyword evidence="3" id="KW-1185">Reference proteome</keyword>
<accession>A0A5S4X2Q0</accession>
<evidence type="ECO:0000313" key="2">
    <source>
        <dbReference type="EMBL" id="TYL87207.1"/>
    </source>
</evidence>
<organism evidence="2 3">
    <name type="scientific">Bradyrhizobium cytisi</name>
    <dbReference type="NCBI Taxonomy" id="515489"/>
    <lineage>
        <taxon>Bacteria</taxon>
        <taxon>Pseudomonadati</taxon>
        <taxon>Pseudomonadota</taxon>
        <taxon>Alphaproteobacteria</taxon>
        <taxon>Hyphomicrobiales</taxon>
        <taxon>Nitrobacteraceae</taxon>
        <taxon>Bradyrhizobium</taxon>
    </lineage>
</organism>
<dbReference type="Proteomes" id="UP000324853">
    <property type="component" value="Unassembled WGS sequence"/>
</dbReference>
<feature type="region of interest" description="Disordered" evidence="1">
    <location>
        <begin position="26"/>
        <end position="53"/>
    </location>
</feature>
<reference evidence="2 3" key="1">
    <citation type="submission" date="2019-08" db="EMBL/GenBank/DDBJ databases">
        <title>Bradyrhizobium hipponensis sp. nov., a rhizobium isolated from a Lupinus angustifolius root nodule in Tunisia.</title>
        <authorList>
            <person name="Off K."/>
            <person name="Rejili M."/>
            <person name="Mars M."/>
            <person name="Brachmann A."/>
            <person name="Marin M."/>
        </authorList>
    </citation>
    <scope>NUCLEOTIDE SEQUENCE [LARGE SCALE GENOMIC DNA]</scope>
    <source>
        <strain evidence="2 3">CTAW11</strain>
    </source>
</reference>
<sequence length="135" mass="14755">MMTGMKANFVATIVLVVAAQAWTGPGRAGDEVPAAEAPANDMAHSPDNLIPRDDWKRRIDDARKRAEQARRDWRINAPLRLVVPDPPEKIATQRVLGDDTLQSGDIVSTDKGFFLFRGRSGADGQTPDLVPIAPR</sequence>
<proteinExistence type="predicted"/>
<protein>
    <submittedName>
        <fullName evidence="2">Uncharacterized protein</fullName>
    </submittedName>
</protein>